<dbReference type="EMBL" id="LR798273">
    <property type="protein sequence ID" value="CAB5219190.1"/>
    <property type="molecule type" value="Genomic_DNA"/>
</dbReference>
<sequence length="198" mass="22255">MKLKDITEHDHPEHCWTWTKTELEFINARVKLAYEEGQKQTVSRAVEEIMELTKRIAELEAAQPEQSEPVSKYVATLDIAIEMANAQGRQIDADGKFLERRAKEGGQPEQSEPLVYANIDELNYLKAGGAVIQVVAPSSEVQTDALFVPLFDHTPPLRELSYLDMLRCLKEVDPHAQNLPLGMELFARAILAAARSKT</sequence>
<name>A0A6J5T8C0_9CAUD</name>
<accession>A0A6J5T8C0</accession>
<protein>
    <submittedName>
        <fullName evidence="1">Uncharacterized protein</fullName>
    </submittedName>
</protein>
<proteinExistence type="predicted"/>
<dbReference type="EMBL" id="LR797820">
    <property type="protein sequence ID" value="CAB4241097.1"/>
    <property type="molecule type" value="Genomic_DNA"/>
</dbReference>
<reference evidence="1" key="1">
    <citation type="submission" date="2020-05" db="EMBL/GenBank/DDBJ databases">
        <authorList>
            <person name="Chiriac C."/>
            <person name="Salcher M."/>
            <person name="Ghai R."/>
            <person name="Kavagutti S V."/>
        </authorList>
    </citation>
    <scope>NUCLEOTIDE SEQUENCE</scope>
</reference>
<organism evidence="1">
    <name type="scientific">uncultured Caudovirales phage</name>
    <dbReference type="NCBI Taxonomy" id="2100421"/>
    <lineage>
        <taxon>Viruses</taxon>
        <taxon>Duplodnaviria</taxon>
        <taxon>Heunggongvirae</taxon>
        <taxon>Uroviricota</taxon>
        <taxon>Caudoviricetes</taxon>
        <taxon>Peduoviridae</taxon>
        <taxon>Maltschvirus</taxon>
        <taxon>Maltschvirus maltsch</taxon>
    </lineage>
</organism>
<gene>
    <name evidence="2" type="ORF">UFOVP228_37</name>
    <name evidence="1" type="ORF">UFOVP47_65</name>
</gene>
<evidence type="ECO:0000313" key="1">
    <source>
        <dbReference type="EMBL" id="CAB4241097.1"/>
    </source>
</evidence>
<evidence type="ECO:0000313" key="2">
    <source>
        <dbReference type="EMBL" id="CAB5219190.1"/>
    </source>
</evidence>